<sequence length="183" mass="22476">MPRKRRIWYPGCTYHITARGNRKDTIFFDDKDYRQYLHLLAESKIYYPHQIHAYCLMRNHVHLLLETIEHPPGDIIKFVHFRYAIYFNKRYDFIGHLFQDRFHSQVIKSLKYMRDTSKYIHLNPVEAKLVKEPQDFKWSSYRDYLSDQDSSLVSKYRILEMFEYSPEKYHSYMKEPHPLTSPR</sequence>
<dbReference type="EMBL" id="JBHTKL010000005">
    <property type="protein sequence ID" value="MFD1020261.1"/>
    <property type="molecule type" value="Genomic_DNA"/>
</dbReference>
<gene>
    <name evidence="2" type="ORF">ACFQ2J_13820</name>
</gene>
<keyword evidence="3" id="KW-1185">Reference proteome</keyword>
<name>A0ABW3L382_9BACI</name>
<dbReference type="SMART" id="SM01321">
    <property type="entry name" value="Y1_Tnp"/>
    <property type="match status" value="1"/>
</dbReference>
<dbReference type="RefSeq" id="WP_386061535.1">
    <property type="nucleotide sequence ID" value="NZ_JBHTKL010000005.1"/>
</dbReference>
<evidence type="ECO:0000259" key="1">
    <source>
        <dbReference type="SMART" id="SM01321"/>
    </source>
</evidence>
<dbReference type="Gene3D" id="3.30.70.1290">
    <property type="entry name" value="Transposase IS200-like"/>
    <property type="match status" value="1"/>
</dbReference>
<reference evidence="3" key="1">
    <citation type="journal article" date="2019" name="Int. J. Syst. Evol. Microbiol.">
        <title>The Global Catalogue of Microorganisms (GCM) 10K type strain sequencing project: providing services to taxonomists for standard genome sequencing and annotation.</title>
        <authorList>
            <consortium name="The Broad Institute Genomics Platform"/>
            <consortium name="The Broad Institute Genome Sequencing Center for Infectious Disease"/>
            <person name="Wu L."/>
            <person name="Ma J."/>
        </authorList>
    </citation>
    <scope>NUCLEOTIDE SEQUENCE [LARGE SCALE GENOMIC DNA]</scope>
    <source>
        <strain evidence="3">CCUG 56607</strain>
    </source>
</reference>
<organism evidence="2 3">
    <name type="scientific">Thalassobacillus hwangdonensis</name>
    <dbReference type="NCBI Taxonomy" id="546108"/>
    <lineage>
        <taxon>Bacteria</taxon>
        <taxon>Bacillati</taxon>
        <taxon>Bacillota</taxon>
        <taxon>Bacilli</taxon>
        <taxon>Bacillales</taxon>
        <taxon>Bacillaceae</taxon>
        <taxon>Thalassobacillus</taxon>
    </lineage>
</organism>
<proteinExistence type="predicted"/>
<feature type="domain" description="Transposase IS200-like" evidence="1">
    <location>
        <begin position="9"/>
        <end position="123"/>
    </location>
</feature>
<protein>
    <submittedName>
        <fullName evidence="2">Transposase</fullName>
    </submittedName>
</protein>
<dbReference type="InterPro" id="IPR002686">
    <property type="entry name" value="Transposase_17"/>
</dbReference>
<dbReference type="Pfam" id="PF01797">
    <property type="entry name" value="Y1_Tnp"/>
    <property type="match status" value="1"/>
</dbReference>
<dbReference type="PANTHER" id="PTHR34322">
    <property type="entry name" value="TRANSPOSASE, Y1_TNP DOMAIN-CONTAINING"/>
    <property type="match status" value="1"/>
</dbReference>
<accession>A0ABW3L382</accession>
<evidence type="ECO:0000313" key="2">
    <source>
        <dbReference type="EMBL" id="MFD1020261.1"/>
    </source>
</evidence>
<dbReference type="InterPro" id="IPR036515">
    <property type="entry name" value="Transposase_17_sf"/>
</dbReference>
<evidence type="ECO:0000313" key="3">
    <source>
        <dbReference type="Proteomes" id="UP001596990"/>
    </source>
</evidence>
<dbReference type="Proteomes" id="UP001596990">
    <property type="component" value="Unassembled WGS sequence"/>
</dbReference>
<comment type="caution">
    <text evidence="2">The sequence shown here is derived from an EMBL/GenBank/DDBJ whole genome shotgun (WGS) entry which is preliminary data.</text>
</comment>
<dbReference type="SUPFAM" id="SSF143422">
    <property type="entry name" value="Transposase IS200-like"/>
    <property type="match status" value="1"/>
</dbReference>
<dbReference type="PANTHER" id="PTHR34322:SF2">
    <property type="entry name" value="TRANSPOSASE IS200-LIKE DOMAIN-CONTAINING PROTEIN"/>
    <property type="match status" value="1"/>
</dbReference>